<sequence length="260" mass="29488">MTTPILTEYISAATSPIRFYQFPNREFVPVHFVVTFATDKGDGTFEATFHEDFNKRVLEYQKTYPDTKFILSIGDSDGTYPFKGGADWVTNATQSIEKLIEQHNLSGIDIHYTKVADGVEADAFASSLATLITNLKNDKIVDLVFISPTPALDTQYLQLYTNKTAVIDYVNYRFYDLETTPDNKYDFKNEIDGVVKNYANAKLLLGNKTYDESKGKIEDTLFFEVFDEEKSKFSGISAWSADESTDAFQFEKDAQEKLNS</sequence>
<dbReference type="EMBL" id="CM039436">
    <property type="protein sequence ID" value="KAI4313720.1"/>
    <property type="molecule type" value="Genomic_DNA"/>
</dbReference>
<evidence type="ECO:0000313" key="2">
    <source>
        <dbReference type="Proteomes" id="UP000828941"/>
    </source>
</evidence>
<dbReference type="Proteomes" id="UP000828941">
    <property type="component" value="Chromosome 11"/>
</dbReference>
<evidence type="ECO:0000313" key="1">
    <source>
        <dbReference type="EMBL" id="KAI4313720.1"/>
    </source>
</evidence>
<comment type="caution">
    <text evidence="1">The sequence shown here is derived from an EMBL/GenBank/DDBJ whole genome shotgun (WGS) entry which is preliminary data.</text>
</comment>
<proteinExistence type="predicted"/>
<reference evidence="1 2" key="1">
    <citation type="journal article" date="2022" name="DNA Res.">
        <title>Chromosomal-level genome assembly of the orchid tree Bauhinia variegata (Leguminosae; Cercidoideae) supports the allotetraploid origin hypothesis of Bauhinia.</title>
        <authorList>
            <person name="Zhong Y."/>
            <person name="Chen Y."/>
            <person name="Zheng D."/>
            <person name="Pang J."/>
            <person name="Liu Y."/>
            <person name="Luo S."/>
            <person name="Meng S."/>
            <person name="Qian L."/>
            <person name="Wei D."/>
            <person name="Dai S."/>
            <person name="Zhou R."/>
        </authorList>
    </citation>
    <scope>NUCLEOTIDE SEQUENCE [LARGE SCALE GENOMIC DNA]</scope>
    <source>
        <strain evidence="1">BV-YZ2020</strain>
    </source>
</reference>
<protein>
    <submittedName>
        <fullName evidence="1">Uncharacterized protein</fullName>
    </submittedName>
</protein>
<accession>A0ACB9LQN7</accession>
<organism evidence="1 2">
    <name type="scientific">Bauhinia variegata</name>
    <name type="common">Purple orchid tree</name>
    <name type="synonym">Phanera variegata</name>
    <dbReference type="NCBI Taxonomy" id="167791"/>
    <lineage>
        <taxon>Eukaryota</taxon>
        <taxon>Viridiplantae</taxon>
        <taxon>Streptophyta</taxon>
        <taxon>Embryophyta</taxon>
        <taxon>Tracheophyta</taxon>
        <taxon>Spermatophyta</taxon>
        <taxon>Magnoliopsida</taxon>
        <taxon>eudicotyledons</taxon>
        <taxon>Gunneridae</taxon>
        <taxon>Pentapetalae</taxon>
        <taxon>rosids</taxon>
        <taxon>fabids</taxon>
        <taxon>Fabales</taxon>
        <taxon>Fabaceae</taxon>
        <taxon>Cercidoideae</taxon>
        <taxon>Cercideae</taxon>
        <taxon>Bauhiniinae</taxon>
        <taxon>Bauhinia</taxon>
    </lineage>
</organism>
<name>A0ACB9LQN7_BAUVA</name>
<keyword evidence="2" id="KW-1185">Reference proteome</keyword>
<gene>
    <name evidence="1" type="ORF">L6164_026676</name>
</gene>